<keyword evidence="9" id="KW-0677">Repeat</keyword>
<keyword evidence="8" id="KW-0732">Signal</keyword>
<dbReference type="PANTHER" id="PTHR12199">
    <property type="entry name" value="INTERPHOTORECEPTOR MATRIX PROTEOGLYCAN"/>
    <property type="match status" value="1"/>
</dbReference>
<feature type="domain" description="SEA" evidence="14">
    <location>
        <begin position="425"/>
        <end position="529"/>
    </location>
</feature>
<feature type="domain" description="EGF-like" evidence="15">
    <location>
        <begin position="1566"/>
        <end position="1603"/>
    </location>
</feature>
<dbReference type="PROSITE" id="PS01186">
    <property type="entry name" value="EGF_2"/>
    <property type="match status" value="1"/>
</dbReference>
<comment type="caution">
    <text evidence="13">Lacks conserved residue(s) required for the propagation of feature annotation.</text>
</comment>
<keyword evidence="7" id="KW-0358">Heparin-binding</keyword>
<dbReference type="CDD" id="cd00054">
    <property type="entry name" value="EGF_CA"/>
    <property type="match status" value="1"/>
</dbReference>
<evidence type="ECO:0000256" key="12">
    <source>
        <dbReference type="ARBA" id="ARBA00023273"/>
    </source>
</evidence>
<feature type="domain" description="SEA" evidence="14">
    <location>
        <begin position="1177"/>
        <end position="1293"/>
    </location>
</feature>
<proteinExistence type="predicted"/>
<dbReference type="InterPro" id="IPR039861">
    <property type="entry name" value="IMPG"/>
</dbReference>
<evidence type="ECO:0000256" key="11">
    <source>
        <dbReference type="ARBA" id="ARBA00023180"/>
    </source>
</evidence>
<dbReference type="GO" id="GO:0001917">
    <property type="term" value="C:photoreceptor inner segment"/>
    <property type="evidence" value="ECO:0007669"/>
    <property type="project" value="UniProtKB-SubCell"/>
</dbReference>
<comment type="subcellular location">
    <subcellularLocation>
        <location evidence="2">Cell projection</location>
        <location evidence="2">Cilium</location>
        <location evidence="2">Photoreceptor outer segment</location>
    </subcellularLocation>
    <subcellularLocation>
        <location evidence="1">Photoreceptor inner segment</location>
    </subcellularLocation>
    <subcellularLocation>
        <location evidence="3">Secreted</location>
        <location evidence="3">Extracellular space</location>
        <location evidence="3">Extracellular matrix</location>
        <location evidence="3">Interphotoreceptor matrix</location>
    </subcellularLocation>
</comment>
<keyword evidence="16" id="KW-1185">Reference proteome</keyword>
<keyword evidence="12" id="KW-0966">Cell projection</keyword>
<dbReference type="InterPro" id="IPR001881">
    <property type="entry name" value="EGF-like_Ca-bd_dom"/>
</dbReference>
<dbReference type="GO" id="GO:0033165">
    <property type="term" value="C:interphotoreceptor matrix"/>
    <property type="evidence" value="ECO:0007669"/>
    <property type="project" value="UniProtKB-SubCell"/>
</dbReference>
<accession>A0A6P4YIP2</accession>
<feature type="domain" description="SEA" evidence="14">
    <location>
        <begin position="101"/>
        <end position="210"/>
    </location>
</feature>
<evidence type="ECO:0000256" key="3">
    <source>
        <dbReference type="ARBA" id="ARBA00004593"/>
    </source>
</evidence>
<dbReference type="PROSITE" id="PS50024">
    <property type="entry name" value="SEA"/>
    <property type="match status" value="5"/>
</dbReference>
<dbReference type="SMART" id="SM00181">
    <property type="entry name" value="EGF"/>
    <property type="match status" value="2"/>
</dbReference>
<dbReference type="GO" id="GO:0007601">
    <property type="term" value="P:visual perception"/>
    <property type="evidence" value="ECO:0007669"/>
    <property type="project" value="InterPro"/>
</dbReference>
<dbReference type="Pfam" id="PF07645">
    <property type="entry name" value="EGF_CA"/>
    <property type="match status" value="1"/>
</dbReference>
<keyword evidence="11" id="KW-0325">Glycoprotein</keyword>
<evidence type="ECO:0000256" key="1">
    <source>
        <dbReference type="ARBA" id="ARBA00004437"/>
    </source>
</evidence>
<dbReference type="InterPro" id="IPR000742">
    <property type="entry name" value="EGF"/>
</dbReference>
<dbReference type="SMART" id="SM00200">
    <property type="entry name" value="SEA"/>
    <property type="match status" value="6"/>
</dbReference>
<evidence type="ECO:0000256" key="10">
    <source>
        <dbReference type="ARBA" id="ARBA00023157"/>
    </source>
</evidence>
<evidence type="ECO:0000256" key="7">
    <source>
        <dbReference type="ARBA" id="ARBA00022674"/>
    </source>
</evidence>
<evidence type="ECO:0000313" key="16">
    <source>
        <dbReference type="Proteomes" id="UP000515135"/>
    </source>
</evidence>
<reference evidence="17" key="1">
    <citation type="submission" date="2025-08" db="UniProtKB">
        <authorList>
            <consortium name="RefSeq"/>
        </authorList>
    </citation>
    <scope>IDENTIFICATION</scope>
    <source>
        <tissue evidence="17">Gonad</tissue>
    </source>
</reference>
<dbReference type="InterPro" id="IPR036364">
    <property type="entry name" value="SEA_dom_sf"/>
</dbReference>
<dbReference type="InterPro" id="IPR000152">
    <property type="entry name" value="EGF-type_Asp/Asn_hydroxyl_site"/>
</dbReference>
<evidence type="ECO:0000259" key="15">
    <source>
        <dbReference type="PROSITE" id="PS50026"/>
    </source>
</evidence>
<dbReference type="PROSITE" id="PS01187">
    <property type="entry name" value="EGF_CA"/>
    <property type="match status" value="1"/>
</dbReference>
<evidence type="ECO:0000256" key="2">
    <source>
        <dbReference type="ARBA" id="ARBA00004504"/>
    </source>
</evidence>
<keyword evidence="5" id="KW-0272">Extracellular matrix</keyword>
<evidence type="ECO:0000256" key="13">
    <source>
        <dbReference type="PROSITE-ProRule" id="PRU00076"/>
    </source>
</evidence>
<dbReference type="Proteomes" id="UP000515135">
    <property type="component" value="Unplaced"/>
</dbReference>
<evidence type="ECO:0000256" key="5">
    <source>
        <dbReference type="ARBA" id="ARBA00022530"/>
    </source>
</evidence>
<dbReference type="GeneID" id="109469964"/>
<protein>
    <submittedName>
        <fullName evidence="17">Uncharacterized protein LOC109469964</fullName>
    </submittedName>
</protein>
<dbReference type="GO" id="GO:0008201">
    <property type="term" value="F:heparin binding"/>
    <property type="evidence" value="ECO:0007669"/>
    <property type="project" value="UniProtKB-KW"/>
</dbReference>
<keyword evidence="6 13" id="KW-0245">EGF-like domain</keyword>
<evidence type="ECO:0000256" key="6">
    <source>
        <dbReference type="ARBA" id="ARBA00022536"/>
    </source>
</evidence>
<dbReference type="SUPFAM" id="SSF57196">
    <property type="entry name" value="EGF/Laminin"/>
    <property type="match status" value="1"/>
</dbReference>
<evidence type="ECO:0000256" key="8">
    <source>
        <dbReference type="ARBA" id="ARBA00022729"/>
    </source>
</evidence>
<dbReference type="InterPro" id="IPR024731">
    <property type="entry name" value="NELL2-like_EGF"/>
</dbReference>
<sequence length="1646" mass="174568">MTVTQAWSAQLLNTSSTEYVTFKTQTEQALTTSMLNVVGFSGLEVGQLKQSSSGQVQVKLRIVAAEYSLTQAQQSFVSVVQSGNVGGISVDATSAAIQKDVTTSQTAEVTLTQAWSADLQNTTSVAFTTLQQEVQEDLSVELGSTVGFQRAVVVEFKQSTTNTVVAVTRLVVATYAASSAQAAFVQTVSSGQIGTIAVNASSATVSKDVSASSTMSMTVTQSWSADLLNSSSTAYQALVVNIEKSMTSTLLATVGFQAFEVARFKQTSSGQIEVVVRVVAAEYALAAAQESFVTVVQTGSVADLSLDATSAVVKKTVTASQTAQMTLTQAWSADLQQTSAAAFTTLQTQVQEALTVELGNTVGFQSVNVVSFEESSTSTVTAVVRLIVVSYATTTLQQSFTQVVSSGQVGTITVNKTSAVVKKDVGLSTTVSMTVTQSWSADLQNTTSQAFVTLQTQIQQAMTTSLQTTTGFQAVQVSQFKQTESGNIQVILRIVAAEYSLTAAQESFTTVVETGSVAGVSVDASSAVVQKDVTVSRTLQMTIQQAFTAALQDTSSQAFITLQTQVQDAVTEEMSATVGFQRAVVAEFKQESSSTVAVIRTVMASYSSNEVQNAFVTVVKSGQVGNLVVDANSATIKQDVTVTRTASVTLTQAWSANLLNKESTEFKTLQTQTETQMTSALLVIVGIQGVTVSEFKESSSQVQAVVRLVVADYASKSSQMSFATVVKTGKVGTISVDPASAVIKKDVSVTSTTSMTLTQPFTAALTNSTSTAFIALKSTVEQSISETLIQTVGFQRVEIVEFVPSQSGQVQAKVRMVVADFATTSVQTTFTTAVKTGSVGALTVDPNSVVVEKDVSTTSTISMKMTSVTWNAALLDTTTETFSSLKLDVEESLLLVMVSVVGFQRVEVAEFKESSGNVEVVLRMMVTSYASAGVTASFTQAVTTGSIGTITVDPTSAVVAKDVNVATKVAMTVTQTWDQQLTNISSTAYTELKTQLETSLQQTFLVIVGFQRVEIQEFKQVGSNIQVIIILVVAQYATTSVSTSFSSVVSSGTIGTITVDVNSATEEKVVPVTRSTTVSLTETWNAALLDTSSTEYKTLQTKVENSFFEVFVVITGFQRVTVVEFKESSGVVSVVLRISLSFEASSSFVTTIKTAVSSGTIAAVSVNPASLQLAVDKRVVQQATFKLTNQAGSILSWSANLLVPTSTEFITLKKSVETQFFQTFVNINGFQSVTIKEFQQSSESGSITVIFYIIVAEFATTTVSTTFTTAVQTGTVGTLTVITTSAAVTVPVERTIYGNLVVSKSFDCNLVDKTSSNYTGFVSQFTTNAPQALPVIPGFKSFEVLWLGTWRDGGILVNMKLNVSEATTKDNVQQWMKTIAEGGDFGDLKLKVAYGTTTSEKELPQPAQADFQLLNITLSTSSPTQIYPAGRINTMFNFFIKNLGNVDVGVTPNGFATFKAYLTNNGELESATVKSNATDVSVPVSSEALLHVGVHKRGTEQIGMTNVIAPLQVPESNCGDFTHVCISAVIADVPDFLDYQPCNNDVCYELKAVGAGGGLEKNCPRLTGICSPACHADATCHRESGTPTCECDHGYTGDGQTCTDINECSTNPCDTSGNQVCKNLEGSFECDCKPGYKLNHGACVYC</sequence>
<feature type="disulfide bond" evidence="13">
    <location>
        <begin position="1570"/>
        <end position="1580"/>
    </location>
</feature>
<dbReference type="PROSITE" id="PS00010">
    <property type="entry name" value="ASX_HYDROXYL"/>
    <property type="match status" value="1"/>
</dbReference>
<feature type="domain" description="SEA" evidence="14">
    <location>
        <begin position="745"/>
        <end position="856"/>
    </location>
</feature>
<evidence type="ECO:0000256" key="9">
    <source>
        <dbReference type="ARBA" id="ARBA00022737"/>
    </source>
</evidence>
<dbReference type="RefSeq" id="XP_019624288.1">
    <property type="nucleotide sequence ID" value="XM_019768729.1"/>
</dbReference>
<organism evidence="16 17">
    <name type="scientific">Branchiostoma belcheri</name>
    <name type="common">Amphioxus</name>
    <dbReference type="NCBI Taxonomy" id="7741"/>
    <lineage>
        <taxon>Eukaryota</taxon>
        <taxon>Metazoa</taxon>
        <taxon>Chordata</taxon>
        <taxon>Cephalochordata</taxon>
        <taxon>Leptocardii</taxon>
        <taxon>Amphioxiformes</taxon>
        <taxon>Branchiostomatidae</taxon>
        <taxon>Branchiostoma</taxon>
    </lineage>
</organism>
<gene>
    <name evidence="17" type="primary">LOC109469964</name>
</gene>
<keyword evidence="4" id="KW-0964">Secreted</keyword>
<keyword evidence="10 13" id="KW-1015">Disulfide bond</keyword>
<dbReference type="Gene3D" id="2.10.25.10">
    <property type="entry name" value="Laminin"/>
    <property type="match status" value="2"/>
</dbReference>
<name>A0A6P4YIP2_BRABE</name>
<dbReference type="CDD" id="cd00053">
    <property type="entry name" value="EGF"/>
    <property type="match status" value="1"/>
</dbReference>
<dbReference type="InterPro" id="IPR000082">
    <property type="entry name" value="SEA_dom"/>
</dbReference>
<dbReference type="InterPro" id="IPR049883">
    <property type="entry name" value="NOTCH1_EGF-like"/>
</dbReference>
<feature type="domain" description="SEA" evidence="14">
    <location>
        <begin position="531"/>
        <end position="641"/>
    </location>
</feature>
<dbReference type="OrthoDB" id="10040649at2759"/>
<dbReference type="PROSITE" id="PS50026">
    <property type="entry name" value="EGF_3"/>
    <property type="match status" value="2"/>
</dbReference>
<feature type="disulfide bond" evidence="13">
    <location>
        <begin position="1613"/>
        <end position="1630"/>
    </location>
</feature>
<dbReference type="InterPro" id="IPR018097">
    <property type="entry name" value="EGF_Ca-bd_CS"/>
</dbReference>
<evidence type="ECO:0000259" key="14">
    <source>
        <dbReference type="PROSITE" id="PS50024"/>
    </source>
</evidence>
<dbReference type="PANTHER" id="PTHR12199:SF5">
    <property type="entry name" value="MUCIN-2-LIKE ISOFORM X1"/>
    <property type="match status" value="1"/>
</dbReference>
<evidence type="ECO:0000256" key="4">
    <source>
        <dbReference type="ARBA" id="ARBA00022525"/>
    </source>
</evidence>
<dbReference type="SUPFAM" id="SSF82671">
    <property type="entry name" value="SEA domain"/>
    <property type="match status" value="1"/>
</dbReference>
<feature type="domain" description="EGF-like" evidence="15">
    <location>
        <begin position="1604"/>
        <end position="1642"/>
    </location>
</feature>
<dbReference type="Pfam" id="PF01390">
    <property type="entry name" value="SEA"/>
    <property type="match status" value="2"/>
</dbReference>
<dbReference type="GO" id="GO:0001750">
    <property type="term" value="C:photoreceptor outer segment"/>
    <property type="evidence" value="ECO:0007669"/>
    <property type="project" value="UniProtKB-SubCell"/>
</dbReference>
<dbReference type="SMART" id="SM00179">
    <property type="entry name" value="EGF_CA"/>
    <property type="match status" value="2"/>
</dbReference>
<evidence type="ECO:0000313" key="17">
    <source>
        <dbReference type="RefSeq" id="XP_019624288.1"/>
    </source>
</evidence>
<dbReference type="Pfam" id="PF12947">
    <property type="entry name" value="EGF_3"/>
    <property type="match status" value="1"/>
</dbReference>
<dbReference type="KEGG" id="bbel:109469964"/>
<dbReference type="GO" id="GO:0005509">
    <property type="term" value="F:calcium ion binding"/>
    <property type="evidence" value="ECO:0007669"/>
    <property type="project" value="InterPro"/>
</dbReference>